<dbReference type="PANTHER" id="PTHR24094:SF15">
    <property type="entry name" value="AMP-DEPENDENT SYNTHETASE_LIGASE DOMAIN-CONTAINING PROTEIN-RELATED"/>
    <property type="match status" value="1"/>
</dbReference>
<comment type="caution">
    <text evidence="3">The sequence shown here is derived from an EMBL/GenBank/DDBJ whole genome shotgun (WGS) entry which is preliminary data.</text>
</comment>
<dbReference type="Pfam" id="PF07510">
    <property type="entry name" value="GmrSD_C"/>
    <property type="match status" value="1"/>
</dbReference>
<gene>
    <name evidence="3" type="ORF">G6045_03230</name>
</gene>
<name>A0A6G4XDA9_9ACTN</name>
<keyword evidence="3" id="KW-0378">Hydrolase</keyword>
<feature type="signal peptide" evidence="1">
    <location>
        <begin position="1"/>
        <end position="26"/>
    </location>
</feature>
<accession>A0A6G4XDA9</accession>
<proteinExistence type="predicted"/>
<protein>
    <submittedName>
        <fullName evidence="3">HNH endonuclease</fullName>
    </submittedName>
</protein>
<sequence length="227" mass="24844">MIRTFRLWCTALALLALAGVWFPATAGPTAEVAADPVPRVQLRKAVQLLGVMSAHGTGFERSAFGRWADADFDGCDTRAEVLRAEAVGPVRVDEGCVIASGQWYSWYDDRPVTGDPARRLVVEHVVPLEEAWASGAYTWDAAKREAYANDLAAQATLTAVTAETHREKAGRDPAGWLPPYEASRCAYITDWVLTKLRWGLTVDFLEAVKLTEVAQGCPNVPVTLRSR</sequence>
<reference evidence="3 4" key="1">
    <citation type="submission" date="2020-02" db="EMBL/GenBank/DDBJ databases">
        <title>Whole-genome analyses of novel actinobacteria.</title>
        <authorList>
            <person name="Sahin N."/>
            <person name="Tokatli A."/>
        </authorList>
    </citation>
    <scope>NUCLEOTIDE SEQUENCE [LARGE SCALE GENOMIC DNA]</scope>
    <source>
        <strain evidence="3 4">YC504</strain>
    </source>
</reference>
<evidence type="ECO:0000259" key="2">
    <source>
        <dbReference type="Pfam" id="PF07510"/>
    </source>
</evidence>
<evidence type="ECO:0000256" key="1">
    <source>
        <dbReference type="SAM" id="SignalP"/>
    </source>
</evidence>
<dbReference type="Proteomes" id="UP000481109">
    <property type="component" value="Unassembled WGS sequence"/>
</dbReference>
<dbReference type="EMBL" id="JAAKZW010000005">
    <property type="protein sequence ID" value="NGO74704.1"/>
    <property type="molecule type" value="Genomic_DNA"/>
</dbReference>
<keyword evidence="4" id="KW-1185">Reference proteome</keyword>
<keyword evidence="1" id="KW-0732">Signal</keyword>
<evidence type="ECO:0000313" key="3">
    <source>
        <dbReference type="EMBL" id="NGO74704.1"/>
    </source>
</evidence>
<dbReference type="GO" id="GO:0004519">
    <property type="term" value="F:endonuclease activity"/>
    <property type="evidence" value="ECO:0007669"/>
    <property type="project" value="UniProtKB-KW"/>
</dbReference>
<keyword evidence="3" id="KW-0255">Endonuclease</keyword>
<feature type="chain" id="PRO_5026274132" evidence="1">
    <location>
        <begin position="27"/>
        <end position="227"/>
    </location>
</feature>
<feature type="domain" description="GmrSD restriction endonucleases C-terminal" evidence="2">
    <location>
        <begin position="97"/>
        <end position="209"/>
    </location>
</feature>
<organism evidence="3 4">
    <name type="scientific">Streptomyces mesophilus</name>
    <dbReference type="NCBI Taxonomy" id="1775132"/>
    <lineage>
        <taxon>Bacteria</taxon>
        <taxon>Bacillati</taxon>
        <taxon>Actinomycetota</taxon>
        <taxon>Actinomycetes</taxon>
        <taxon>Kitasatosporales</taxon>
        <taxon>Streptomycetaceae</taxon>
        <taxon>Streptomyces</taxon>
    </lineage>
</organism>
<dbReference type="AlphaFoldDB" id="A0A6G4XDA9"/>
<dbReference type="RefSeq" id="WP_165330224.1">
    <property type="nucleotide sequence ID" value="NZ_JAAKZW010000005.1"/>
</dbReference>
<keyword evidence="3" id="KW-0540">Nuclease</keyword>
<evidence type="ECO:0000313" key="4">
    <source>
        <dbReference type="Proteomes" id="UP000481109"/>
    </source>
</evidence>
<dbReference type="InterPro" id="IPR011089">
    <property type="entry name" value="GmrSD_C"/>
</dbReference>
<dbReference type="PANTHER" id="PTHR24094">
    <property type="entry name" value="SECRETED PROTEIN"/>
    <property type="match status" value="1"/>
</dbReference>